<dbReference type="AlphaFoldDB" id="A0A0F5ZPS6"/>
<proteinExistence type="predicted"/>
<organism evidence="2 3">
    <name type="scientific">Stenotrophomonas maltophilia</name>
    <name type="common">Pseudomonas maltophilia</name>
    <name type="synonym">Xanthomonas maltophilia</name>
    <dbReference type="NCBI Taxonomy" id="40324"/>
    <lineage>
        <taxon>Bacteria</taxon>
        <taxon>Pseudomonadati</taxon>
        <taxon>Pseudomonadota</taxon>
        <taxon>Gammaproteobacteria</taxon>
        <taxon>Lysobacterales</taxon>
        <taxon>Lysobacteraceae</taxon>
        <taxon>Stenotrophomonas</taxon>
        <taxon>Stenotrophomonas maltophilia group</taxon>
    </lineage>
</organism>
<dbReference type="EMBL" id="JZRZ01000024">
    <property type="protein sequence ID" value="KKD56990.1"/>
    <property type="molecule type" value="Genomic_DNA"/>
</dbReference>
<evidence type="ECO:0000313" key="3">
    <source>
        <dbReference type="Proteomes" id="UP000243478"/>
    </source>
</evidence>
<gene>
    <name evidence="2" type="ORF">VM57_15190</name>
</gene>
<accession>A0A0F5ZPS6</accession>
<name>A0A0F5ZPS6_STEMA</name>
<reference evidence="2 3" key="1">
    <citation type="submission" date="2015-03" db="EMBL/GenBank/DDBJ databases">
        <title>Draft genome of Stenotrophomonas maltophila isolated from urine specimen.</title>
        <authorList>
            <person name="Murugan N."/>
            <person name="Malathi J."/>
            <person name="Umashankar V."/>
            <person name="Madhavan H."/>
        </authorList>
    </citation>
    <scope>NUCLEOTIDE SEQUENCE [LARGE SCALE GENOMIC DNA]</scope>
    <source>
        <strain evidence="2 3">JMNMN1</strain>
    </source>
</reference>
<protein>
    <submittedName>
        <fullName evidence="2">Uncharacterized protein</fullName>
    </submittedName>
</protein>
<evidence type="ECO:0000313" key="2">
    <source>
        <dbReference type="EMBL" id="KKD56990.1"/>
    </source>
</evidence>
<dbReference type="Proteomes" id="UP000243478">
    <property type="component" value="Unassembled WGS sequence"/>
</dbReference>
<dbReference type="PATRIC" id="fig|40324.63.peg.5608"/>
<feature type="region of interest" description="Disordered" evidence="1">
    <location>
        <begin position="57"/>
        <end position="77"/>
    </location>
</feature>
<comment type="caution">
    <text evidence="2">The sequence shown here is derived from an EMBL/GenBank/DDBJ whole genome shotgun (WGS) entry which is preliminary data.</text>
</comment>
<sequence>MDESMMTGVALNSWLPLISAQVWYPSRRGIMMSTKMICGCWSAIFASASKPSVAVTTSQPSRLSSVPQSCGWSSNHR</sequence>
<evidence type="ECO:0000256" key="1">
    <source>
        <dbReference type="SAM" id="MobiDB-lite"/>
    </source>
</evidence>